<reference evidence="4" key="1">
    <citation type="submission" date="2025-08" db="UniProtKB">
        <authorList>
            <consortium name="RefSeq"/>
        </authorList>
    </citation>
    <scope>IDENTIFICATION</scope>
    <source>
        <tissue evidence="4">Gonad</tissue>
    </source>
</reference>
<proteinExistence type="predicted"/>
<dbReference type="AlphaFoldDB" id="A0A6P4XT24"/>
<organism evidence="3 4">
    <name type="scientific">Branchiostoma belcheri</name>
    <name type="common">Amphioxus</name>
    <dbReference type="NCBI Taxonomy" id="7741"/>
    <lineage>
        <taxon>Eukaryota</taxon>
        <taxon>Metazoa</taxon>
        <taxon>Chordata</taxon>
        <taxon>Cephalochordata</taxon>
        <taxon>Leptocardii</taxon>
        <taxon>Amphioxiformes</taxon>
        <taxon>Branchiostomatidae</taxon>
        <taxon>Branchiostoma</taxon>
    </lineage>
</organism>
<gene>
    <name evidence="4" type="primary">LOC109466528</name>
</gene>
<sequence length="127" mass="14756">KLEITIGTCKRGNKPGEFRNNYGVAVSADNEIFVTDYFNNRVQVFSINGTFLRLFPTVVPVNGYVVLYSRNGRPIKKFDVRFLDRNQHQYPVIAMDTRNNKVIVMDRDTIRLFHPNGTLYRSHVVFL</sequence>
<keyword evidence="1" id="KW-0677">Repeat</keyword>
<dbReference type="PROSITE" id="PS51125">
    <property type="entry name" value="NHL"/>
    <property type="match status" value="1"/>
</dbReference>
<evidence type="ECO:0000313" key="3">
    <source>
        <dbReference type="Proteomes" id="UP000515135"/>
    </source>
</evidence>
<dbReference type="GO" id="GO:0000209">
    <property type="term" value="P:protein polyubiquitination"/>
    <property type="evidence" value="ECO:0007669"/>
    <property type="project" value="TreeGrafter"/>
</dbReference>
<dbReference type="GO" id="GO:0061630">
    <property type="term" value="F:ubiquitin protein ligase activity"/>
    <property type="evidence" value="ECO:0007669"/>
    <property type="project" value="TreeGrafter"/>
</dbReference>
<feature type="non-terminal residue" evidence="4">
    <location>
        <position position="1"/>
    </location>
</feature>
<dbReference type="SUPFAM" id="SSF101898">
    <property type="entry name" value="NHL repeat"/>
    <property type="match status" value="1"/>
</dbReference>
<dbReference type="InterPro" id="IPR011042">
    <property type="entry name" value="6-blade_b-propeller_TolB-like"/>
</dbReference>
<dbReference type="PANTHER" id="PTHR24104:SF50">
    <property type="entry name" value="SMP-30_GLUCONOLACTONASE_LRE-LIKE REGION DOMAIN-CONTAINING PROTEIN"/>
    <property type="match status" value="1"/>
</dbReference>
<evidence type="ECO:0000256" key="2">
    <source>
        <dbReference type="PROSITE-ProRule" id="PRU00504"/>
    </source>
</evidence>
<dbReference type="KEGG" id="bbel:109466528"/>
<name>A0A6P4XT24_BRABE</name>
<keyword evidence="3" id="KW-1185">Reference proteome</keyword>
<dbReference type="GO" id="GO:0043161">
    <property type="term" value="P:proteasome-mediated ubiquitin-dependent protein catabolic process"/>
    <property type="evidence" value="ECO:0007669"/>
    <property type="project" value="TreeGrafter"/>
</dbReference>
<dbReference type="GeneID" id="109466528"/>
<dbReference type="PANTHER" id="PTHR24104">
    <property type="entry name" value="E3 UBIQUITIN-PROTEIN LIGASE NHLRC1-RELATED"/>
    <property type="match status" value="1"/>
</dbReference>
<dbReference type="InterPro" id="IPR050952">
    <property type="entry name" value="TRIM-NHL_E3_ligases"/>
</dbReference>
<dbReference type="InterPro" id="IPR001258">
    <property type="entry name" value="NHL_repeat"/>
</dbReference>
<accession>A0A6P4XT24</accession>
<dbReference type="OrthoDB" id="342730at2759"/>
<dbReference type="Gene3D" id="2.120.10.30">
    <property type="entry name" value="TolB, C-terminal domain"/>
    <property type="match status" value="1"/>
</dbReference>
<evidence type="ECO:0000313" key="4">
    <source>
        <dbReference type="RefSeq" id="XP_019619810.1"/>
    </source>
</evidence>
<dbReference type="Pfam" id="PF01436">
    <property type="entry name" value="NHL"/>
    <property type="match status" value="1"/>
</dbReference>
<feature type="repeat" description="NHL" evidence="2">
    <location>
        <begin position="10"/>
        <end position="48"/>
    </location>
</feature>
<dbReference type="Proteomes" id="UP000515135">
    <property type="component" value="Unplaced"/>
</dbReference>
<protein>
    <submittedName>
        <fullName evidence="4">E3 ubiquitin-protein ligase TRIM71-like</fullName>
    </submittedName>
</protein>
<dbReference type="RefSeq" id="XP_019619810.1">
    <property type="nucleotide sequence ID" value="XM_019764251.1"/>
</dbReference>
<evidence type="ECO:0000256" key="1">
    <source>
        <dbReference type="ARBA" id="ARBA00022737"/>
    </source>
</evidence>